<comment type="similarity">
    <text evidence="3">Belongs to the glycosyltransferase 11 family.</text>
</comment>
<dbReference type="OrthoDB" id="3226at2759"/>
<name>A0A8S4NWL9_OWEFU</name>
<keyword evidence="3" id="KW-1133">Transmembrane helix</keyword>
<dbReference type="GO" id="GO:0032580">
    <property type="term" value="C:Golgi cisterna membrane"/>
    <property type="evidence" value="ECO:0007669"/>
    <property type="project" value="UniProtKB-SubCell"/>
</dbReference>
<evidence type="ECO:0000256" key="1">
    <source>
        <dbReference type="ARBA" id="ARBA00022676"/>
    </source>
</evidence>
<dbReference type="CDD" id="cd11301">
    <property type="entry name" value="Fut1_Fut2_like"/>
    <property type="match status" value="1"/>
</dbReference>
<dbReference type="EC" id="2.4.1.-" evidence="3"/>
<dbReference type="PANTHER" id="PTHR11927">
    <property type="entry name" value="GALACTOSIDE 2-L-FUCOSYLTRANSFERASE"/>
    <property type="match status" value="1"/>
</dbReference>
<proteinExistence type="inferred from homology"/>
<accession>A0A8S4NWL9</accession>
<keyword evidence="5" id="KW-1185">Reference proteome</keyword>
<dbReference type="AlphaFoldDB" id="A0A8S4NWL9"/>
<evidence type="ECO:0000256" key="2">
    <source>
        <dbReference type="ARBA" id="ARBA00022679"/>
    </source>
</evidence>
<dbReference type="PANTHER" id="PTHR11927:SF9">
    <property type="entry name" value="L-FUCOSYLTRANSFERASE"/>
    <property type="match status" value="1"/>
</dbReference>
<evidence type="ECO:0000313" key="5">
    <source>
        <dbReference type="Proteomes" id="UP000749559"/>
    </source>
</evidence>
<keyword evidence="3" id="KW-0333">Golgi apparatus</keyword>
<dbReference type="EMBL" id="CAIIXF020000006">
    <property type="protein sequence ID" value="CAH1786207.1"/>
    <property type="molecule type" value="Genomic_DNA"/>
</dbReference>
<organism evidence="4 5">
    <name type="scientific">Owenia fusiformis</name>
    <name type="common">Polychaete worm</name>
    <dbReference type="NCBI Taxonomy" id="6347"/>
    <lineage>
        <taxon>Eukaryota</taxon>
        <taxon>Metazoa</taxon>
        <taxon>Spiralia</taxon>
        <taxon>Lophotrochozoa</taxon>
        <taxon>Annelida</taxon>
        <taxon>Polychaeta</taxon>
        <taxon>Sedentaria</taxon>
        <taxon>Canalipalpata</taxon>
        <taxon>Sabellida</taxon>
        <taxon>Oweniida</taxon>
        <taxon>Oweniidae</taxon>
        <taxon>Owenia</taxon>
    </lineage>
</organism>
<keyword evidence="2 3" id="KW-0808">Transferase</keyword>
<keyword evidence="3" id="KW-0472">Membrane</keyword>
<reference evidence="4" key="1">
    <citation type="submission" date="2022-03" db="EMBL/GenBank/DDBJ databases">
        <authorList>
            <person name="Martin C."/>
        </authorList>
    </citation>
    <scope>NUCLEOTIDE SEQUENCE</scope>
</reference>
<keyword evidence="1 3" id="KW-0328">Glycosyltransferase</keyword>
<keyword evidence="3" id="KW-0812">Transmembrane</keyword>
<comment type="caution">
    <text evidence="4">The sequence shown here is derived from an EMBL/GenBank/DDBJ whole genome shotgun (WGS) entry which is preliminary data.</text>
</comment>
<dbReference type="Pfam" id="PF01531">
    <property type="entry name" value="Glyco_transf_11"/>
    <property type="match status" value="1"/>
</dbReference>
<keyword evidence="3" id="KW-0735">Signal-anchor</keyword>
<evidence type="ECO:0000313" key="4">
    <source>
        <dbReference type="EMBL" id="CAH1786207.1"/>
    </source>
</evidence>
<dbReference type="Proteomes" id="UP000749559">
    <property type="component" value="Unassembled WGS sequence"/>
</dbReference>
<sequence>MRQISLTVIRLFVFILTASFILLLTKMNSGNVDYHELTEVQFERELQKCVVDSYILEDMGNNKLSADSAVFREKAGSVNPSTYNLTIADVDSSEAGLGNLMFMYASMYGLALTNNRTPVLKTNHRLLKYFTLKVIKVTNEDIDSSRLEYTKVMVPCCAKYFPNLCNLSPGNHQISGYLQSWKYFDFVKPDILEQFQFDLKTSQLAKEFISEIKKGLSGQITLIGVHVRRGDMISKKNIDFGHQVATTEYLKNAMLYFKQKYPKLAFVILTSNDDLSWTKQNINLTEDIYFSENHSEIEDLAILTHCNHTIITTGTFGWWGGYLTGGTTVYFRDWPRAGSPLDKGTNHTEYFPKS</sequence>
<gene>
    <name evidence="4" type="ORF">OFUS_LOCUS12149</name>
</gene>
<dbReference type="GO" id="GO:0008107">
    <property type="term" value="F:galactoside 2-alpha-L-fucosyltransferase activity"/>
    <property type="evidence" value="ECO:0007669"/>
    <property type="project" value="InterPro"/>
</dbReference>
<comment type="subcellular location">
    <subcellularLocation>
        <location evidence="3">Golgi apparatus</location>
        <location evidence="3">Golgi stack membrane</location>
        <topology evidence="3">Single-pass type II membrane protein</topology>
    </subcellularLocation>
</comment>
<keyword evidence="3" id="KW-0325">Glycoprotein</keyword>
<dbReference type="GO" id="GO:0005975">
    <property type="term" value="P:carbohydrate metabolic process"/>
    <property type="evidence" value="ECO:0007669"/>
    <property type="project" value="InterPro"/>
</dbReference>
<dbReference type="InterPro" id="IPR002516">
    <property type="entry name" value="Glyco_trans_11"/>
</dbReference>
<feature type="non-terminal residue" evidence="4">
    <location>
        <position position="354"/>
    </location>
</feature>
<protein>
    <recommendedName>
        <fullName evidence="3">L-Fucosyltransferase</fullName>
        <ecNumber evidence="3">2.4.1.-</ecNumber>
    </recommendedName>
</protein>
<evidence type="ECO:0000256" key="3">
    <source>
        <dbReference type="RuleBase" id="RU363129"/>
    </source>
</evidence>
<feature type="transmembrane region" description="Helical" evidence="3">
    <location>
        <begin position="7"/>
        <end position="25"/>
    </location>
</feature>
<comment type="pathway">
    <text evidence="3">Protein modification; protein glycosylation.</text>
</comment>